<proteinExistence type="predicted"/>
<dbReference type="Proteomes" id="UP000451233">
    <property type="component" value="Unassembled WGS sequence"/>
</dbReference>
<keyword evidence="1" id="KW-0238">DNA-binding</keyword>
<dbReference type="CDD" id="cd00093">
    <property type="entry name" value="HTH_XRE"/>
    <property type="match status" value="1"/>
</dbReference>
<evidence type="ECO:0000313" key="4">
    <source>
        <dbReference type="Proteomes" id="UP000451233"/>
    </source>
</evidence>
<protein>
    <submittedName>
        <fullName evidence="3">Helix-turn-helix domain-containing protein</fullName>
    </submittedName>
</protein>
<dbReference type="SUPFAM" id="SSF47413">
    <property type="entry name" value="lambda repressor-like DNA-binding domains"/>
    <property type="match status" value="1"/>
</dbReference>
<reference evidence="3 4" key="1">
    <citation type="submission" date="2019-11" db="EMBL/GenBank/DDBJ databases">
        <title>Pedobacter sp. HMF7056 Genome sequencing and assembly.</title>
        <authorList>
            <person name="Kang H."/>
            <person name="Kim H."/>
            <person name="Joh K."/>
        </authorList>
    </citation>
    <scope>NUCLEOTIDE SEQUENCE [LARGE SCALE GENOMIC DNA]</scope>
    <source>
        <strain evidence="3 4">HMF7056</strain>
    </source>
</reference>
<gene>
    <name evidence="3" type="ORF">GS398_06185</name>
</gene>
<evidence type="ECO:0000313" key="3">
    <source>
        <dbReference type="EMBL" id="MXV14879.1"/>
    </source>
</evidence>
<dbReference type="GO" id="GO:0003677">
    <property type="term" value="F:DNA binding"/>
    <property type="evidence" value="ECO:0007669"/>
    <property type="project" value="UniProtKB-KW"/>
</dbReference>
<dbReference type="SMART" id="SM00530">
    <property type="entry name" value="HTH_XRE"/>
    <property type="match status" value="1"/>
</dbReference>
<name>A0A7K1XVT1_9SPHI</name>
<keyword evidence="4" id="KW-1185">Reference proteome</keyword>
<dbReference type="RefSeq" id="WP_160905822.1">
    <property type="nucleotide sequence ID" value="NZ_WVHS01000001.1"/>
</dbReference>
<evidence type="ECO:0000259" key="2">
    <source>
        <dbReference type="PROSITE" id="PS50943"/>
    </source>
</evidence>
<evidence type="ECO:0000256" key="1">
    <source>
        <dbReference type="ARBA" id="ARBA00023125"/>
    </source>
</evidence>
<dbReference type="EMBL" id="WVHS01000001">
    <property type="protein sequence ID" value="MXV14879.1"/>
    <property type="molecule type" value="Genomic_DNA"/>
</dbReference>
<dbReference type="Pfam" id="PF01381">
    <property type="entry name" value="HTH_3"/>
    <property type="match status" value="1"/>
</dbReference>
<dbReference type="PANTHER" id="PTHR46558:SF4">
    <property type="entry name" value="DNA-BIDING PHAGE PROTEIN"/>
    <property type="match status" value="1"/>
</dbReference>
<dbReference type="PANTHER" id="PTHR46558">
    <property type="entry name" value="TRACRIPTIONAL REGULATORY PROTEIN-RELATED-RELATED"/>
    <property type="match status" value="1"/>
</dbReference>
<comment type="caution">
    <text evidence="3">The sequence shown here is derived from an EMBL/GenBank/DDBJ whole genome shotgun (WGS) entry which is preliminary data.</text>
</comment>
<dbReference type="AlphaFoldDB" id="A0A7K1XVT1"/>
<dbReference type="Gene3D" id="1.10.260.40">
    <property type="entry name" value="lambda repressor-like DNA-binding domains"/>
    <property type="match status" value="1"/>
</dbReference>
<dbReference type="InterPro" id="IPR001387">
    <property type="entry name" value="Cro/C1-type_HTH"/>
</dbReference>
<organism evidence="3 4">
    <name type="scientific">Hufsiella ginkgonis</name>
    <dbReference type="NCBI Taxonomy" id="2695274"/>
    <lineage>
        <taxon>Bacteria</taxon>
        <taxon>Pseudomonadati</taxon>
        <taxon>Bacteroidota</taxon>
        <taxon>Sphingobacteriia</taxon>
        <taxon>Sphingobacteriales</taxon>
        <taxon>Sphingobacteriaceae</taxon>
        <taxon>Hufsiella</taxon>
    </lineage>
</organism>
<accession>A0A7K1XVT1</accession>
<dbReference type="InterPro" id="IPR010982">
    <property type="entry name" value="Lambda_DNA-bd_dom_sf"/>
</dbReference>
<dbReference type="PROSITE" id="PS50943">
    <property type="entry name" value="HTH_CROC1"/>
    <property type="match status" value="1"/>
</dbReference>
<sequence length="117" mass="13443">MDAGNIIRKLRVQNGYTQQHVADLLRVSRNAYMAWENNQVELTLSRLRSLCEVYQISILDFFQANEMQPPPTKLPAIAGAISFRDQLLDKLAVMKEQNSRIIKMNNKLIRVIRSAAK</sequence>
<feature type="domain" description="HTH cro/C1-type" evidence="2">
    <location>
        <begin position="7"/>
        <end position="61"/>
    </location>
</feature>